<protein>
    <submittedName>
        <fullName evidence="1">Uncharacterized protein</fullName>
    </submittedName>
</protein>
<gene>
    <name evidence="1" type="ORF">DFQ00_105217</name>
    <name evidence="2" type="ORF">HUB98_09720</name>
</gene>
<dbReference type="Proteomes" id="UP000247790">
    <property type="component" value="Unassembled WGS sequence"/>
</dbReference>
<keyword evidence="4" id="KW-1185">Reference proteome</keyword>
<dbReference type="Proteomes" id="UP000509327">
    <property type="component" value="Chromosome"/>
</dbReference>
<reference evidence="1 3" key="1">
    <citation type="submission" date="2018-06" db="EMBL/GenBank/DDBJ databases">
        <title>Genomic Encyclopedia of Type Strains, Phase III (KMG-III): the genomes of soil and plant-associated and newly described type strains.</title>
        <authorList>
            <person name="Whitman W."/>
        </authorList>
    </citation>
    <scope>NUCLEOTIDE SEQUENCE [LARGE SCALE GENOMIC DNA]</scope>
    <source>
        <strain evidence="1 3">CECT 7022</strain>
    </source>
</reference>
<dbReference type="EMBL" id="CP054614">
    <property type="protein sequence ID" value="QKS56585.1"/>
    <property type="molecule type" value="Genomic_DNA"/>
</dbReference>
<evidence type="ECO:0000313" key="1">
    <source>
        <dbReference type="EMBL" id="PYE49713.1"/>
    </source>
</evidence>
<accession>A0A2V4WDZ6</accession>
<reference evidence="2 4" key="2">
    <citation type="submission" date="2020-06" db="EMBL/GenBank/DDBJ databases">
        <title>Complete genome of Paenibacillus barcinonensis KACC11450.</title>
        <authorList>
            <person name="Kim M."/>
            <person name="Park Y.-J."/>
            <person name="Shin J.-H."/>
        </authorList>
    </citation>
    <scope>NUCLEOTIDE SEQUENCE [LARGE SCALE GENOMIC DNA]</scope>
    <source>
        <strain evidence="2 4">KACC11450</strain>
    </source>
</reference>
<evidence type="ECO:0000313" key="2">
    <source>
        <dbReference type="EMBL" id="QKS56585.1"/>
    </source>
</evidence>
<evidence type="ECO:0000313" key="3">
    <source>
        <dbReference type="Proteomes" id="UP000247790"/>
    </source>
</evidence>
<proteinExistence type="predicted"/>
<dbReference type="OrthoDB" id="2637976at2"/>
<sequence length="97" mass="11353">MSMKDTYSSAFIQEHWDSFIRLFDEWYTRVPNEWKADARLKGIPDDISKVLLCEMEDYVFKWMDKKVPALGDQSPASYLETLEGGNALRVAIMQMPR</sequence>
<dbReference type="AlphaFoldDB" id="A0A2V4WDZ6"/>
<dbReference type="EMBL" id="QJSW01000005">
    <property type="protein sequence ID" value="PYE49713.1"/>
    <property type="molecule type" value="Genomic_DNA"/>
</dbReference>
<name>A0A2V4WDZ6_PAEBA</name>
<evidence type="ECO:0000313" key="4">
    <source>
        <dbReference type="Proteomes" id="UP000509327"/>
    </source>
</evidence>
<dbReference type="RefSeq" id="WP_110896407.1">
    <property type="nucleotide sequence ID" value="NZ_CP054614.1"/>
</dbReference>
<organism evidence="1 3">
    <name type="scientific">Paenibacillus barcinonensis</name>
    <dbReference type="NCBI Taxonomy" id="198119"/>
    <lineage>
        <taxon>Bacteria</taxon>
        <taxon>Bacillati</taxon>
        <taxon>Bacillota</taxon>
        <taxon>Bacilli</taxon>
        <taxon>Bacillales</taxon>
        <taxon>Paenibacillaceae</taxon>
        <taxon>Paenibacillus</taxon>
    </lineage>
</organism>